<dbReference type="RefSeq" id="WP_011653337.1">
    <property type="nucleotide sequence ID" value="NZ_SJLU01000026.1"/>
</dbReference>
<organism evidence="2 3">
    <name type="scientific">Rhizobium leguminosarum bv. viciae</name>
    <dbReference type="NCBI Taxonomy" id="387"/>
    <lineage>
        <taxon>Bacteria</taxon>
        <taxon>Pseudomonadati</taxon>
        <taxon>Pseudomonadota</taxon>
        <taxon>Alphaproteobacteria</taxon>
        <taxon>Hyphomicrobiales</taxon>
        <taxon>Rhizobiaceae</taxon>
        <taxon>Rhizobium/Agrobacterium group</taxon>
        <taxon>Rhizobium</taxon>
    </lineage>
</organism>
<gene>
    <name evidence="2" type="ORF">E0H31_33120</name>
</gene>
<dbReference type="OMA" id="DRGNDMK"/>
<accession>A0A8G2ITQ9</accession>
<reference evidence="2 3" key="1">
    <citation type="submission" date="2019-02" db="EMBL/GenBank/DDBJ databases">
        <title>The competitiveness to form nodules shapes the capacities of Rhizobium leguminosarum sv viciae communities to promote symbiosis with specific hosts.</title>
        <authorList>
            <person name="Boivin S."/>
            <person name="Lepetit M."/>
        </authorList>
    </citation>
    <scope>NUCLEOTIDE SEQUENCE [LARGE SCALE GENOMIC DNA]</scope>
    <source>
        <strain evidence="2 3">SPF4F3</strain>
    </source>
</reference>
<dbReference type="AlphaFoldDB" id="A0A8G2ITQ9"/>
<name>A0A8G2ITQ9_RHILV</name>
<evidence type="ECO:0000313" key="3">
    <source>
        <dbReference type="Proteomes" id="UP000291866"/>
    </source>
</evidence>
<protein>
    <submittedName>
        <fullName evidence="2">Uncharacterized protein</fullName>
    </submittedName>
</protein>
<dbReference type="Proteomes" id="UP000291866">
    <property type="component" value="Unassembled WGS sequence"/>
</dbReference>
<feature type="compositionally biased region" description="Basic and acidic residues" evidence="1">
    <location>
        <begin position="66"/>
        <end position="96"/>
    </location>
</feature>
<comment type="caution">
    <text evidence="2">The sequence shown here is derived from an EMBL/GenBank/DDBJ whole genome shotgun (WGS) entry which is preliminary data.</text>
</comment>
<sequence length="102" mass="11349">METIVKQSLKLVKTIGALFLEDRIVGYVSQASFKAVDRGNDMKSFAATLTAPRLEKALAFYMTPEAQRDSSDDAVKSAEQRDAYETRAGERARNTEEGVEAW</sequence>
<evidence type="ECO:0000256" key="1">
    <source>
        <dbReference type="SAM" id="MobiDB-lite"/>
    </source>
</evidence>
<dbReference type="GeneID" id="303208911"/>
<proteinExistence type="predicted"/>
<evidence type="ECO:0000313" key="2">
    <source>
        <dbReference type="EMBL" id="TBX85822.1"/>
    </source>
</evidence>
<dbReference type="EMBL" id="SJLU01000026">
    <property type="protein sequence ID" value="TBX85822.1"/>
    <property type="molecule type" value="Genomic_DNA"/>
</dbReference>
<feature type="region of interest" description="Disordered" evidence="1">
    <location>
        <begin position="65"/>
        <end position="102"/>
    </location>
</feature>